<comment type="caution">
    <text evidence="1">The sequence shown here is derived from an EMBL/GenBank/DDBJ whole genome shotgun (WGS) entry which is preliminary data.</text>
</comment>
<gene>
    <name evidence="1" type="ORF">DXX99_10270</name>
</gene>
<dbReference type="AlphaFoldDB" id="A0A3D8P2N7"/>
<protein>
    <submittedName>
        <fullName evidence="1">DUF3368 domain-containing protein</fullName>
    </submittedName>
</protein>
<dbReference type="Proteomes" id="UP000256329">
    <property type="component" value="Unassembled WGS sequence"/>
</dbReference>
<evidence type="ECO:0000313" key="2">
    <source>
        <dbReference type="Proteomes" id="UP000256329"/>
    </source>
</evidence>
<proteinExistence type="predicted"/>
<accession>A0A3D8P2N7</accession>
<reference evidence="1 2" key="1">
    <citation type="submission" date="2018-08" db="EMBL/GenBank/DDBJ databases">
        <title>Form III RuBisCO-mediated autotrophy in Thermodesulfobium bacteria.</title>
        <authorList>
            <person name="Toshchakov S.V."/>
            <person name="Kublanov I.V."/>
            <person name="Frolov E."/>
            <person name="Bonch-Osmolovskaya E.A."/>
            <person name="Tourova T.P."/>
            <person name="Chernych N.A."/>
            <person name="Lebedinsky A.V."/>
        </authorList>
    </citation>
    <scope>NUCLEOTIDE SEQUENCE [LARGE SCALE GENOMIC DNA]</scope>
    <source>
        <strain evidence="1 2">SR</strain>
    </source>
</reference>
<dbReference type="EMBL" id="QSLN01000028">
    <property type="protein sequence ID" value="RDV80906.1"/>
    <property type="molecule type" value="Genomic_DNA"/>
</dbReference>
<dbReference type="PANTHER" id="PTHR39550:SF1">
    <property type="entry name" value="SLL0658 PROTEIN"/>
    <property type="match status" value="1"/>
</dbReference>
<organism evidence="1 2">
    <name type="scientific">Ammonifex thiophilus</name>
    <dbReference type="NCBI Taxonomy" id="444093"/>
    <lineage>
        <taxon>Bacteria</taxon>
        <taxon>Bacillati</taxon>
        <taxon>Bacillota</taxon>
        <taxon>Clostridia</taxon>
        <taxon>Thermoanaerobacterales</taxon>
        <taxon>Thermoanaerobacteraceae</taxon>
        <taxon>Ammonifex</taxon>
    </lineage>
</organism>
<dbReference type="OrthoDB" id="2065688at2"/>
<name>A0A3D8P2N7_9THEO</name>
<keyword evidence="2" id="KW-1185">Reference proteome</keyword>
<evidence type="ECO:0000313" key="1">
    <source>
        <dbReference type="EMBL" id="RDV80906.1"/>
    </source>
</evidence>
<dbReference type="Pfam" id="PF11848">
    <property type="entry name" value="DUF3368"/>
    <property type="match status" value="1"/>
</dbReference>
<dbReference type="PANTHER" id="PTHR39550">
    <property type="entry name" value="SLL0658 PROTEIN"/>
    <property type="match status" value="1"/>
</dbReference>
<sequence>MLFEPLVIPPKVQEEFGVTIDWLLVQSPSDRMLVSVLQQVVDSGEAEAIALAMERGWRLIADDRKARSWAKRLGVHVIGTAGILVRAKREGLLSSVKPLLEAMQQKGFRMSPALVAEVLRLAGEE</sequence>
<dbReference type="InterPro" id="IPR021799">
    <property type="entry name" value="PIN-like_prokaryotic"/>
</dbReference>